<dbReference type="InterPro" id="IPR037682">
    <property type="entry name" value="TonB_C"/>
</dbReference>
<dbReference type="RefSeq" id="WP_017454330.1">
    <property type="nucleotide sequence ID" value="NZ_CP008956.1"/>
</dbReference>
<proteinExistence type="predicted"/>
<dbReference type="NCBIfam" id="TIGR01352">
    <property type="entry name" value="tonB_Cterm"/>
    <property type="match status" value="1"/>
</dbReference>
<evidence type="ECO:0000256" key="1">
    <source>
        <dbReference type="ARBA" id="ARBA00004167"/>
    </source>
</evidence>
<evidence type="ECO:0000256" key="4">
    <source>
        <dbReference type="ARBA" id="ARBA00023136"/>
    </source>
</evidence>
<feature type="transmembrane region" description="Helical" evidence="6">
    <location>
        <begin position="12"/>
        <end position="36"/>
    </location>
</feature>
<protein>
    <recommendedName>
        <fullName evidence="7">TonB C-terminal domain-containing protein</fullName>
    </recommendedName>
</protein>
<sequence length="232" mass="23843">MTVATARLRIGVSLPSLGVALLIELVLLGAAALLLARVATPPARSSLSEPVALALLAEPPQPPVAAPPKPVVPPEHKSVPKTVSKPVPHPPAPKVAPAPTPLEDRPVTTVAQPTAFSQPVPPPVASAPPAPAAPAVAKPDPNIAYAGKVRAAVQAALVYPPAAASLHFGGRVRVAFHLRDGVPSQARVLVGSGIGMIDRAALQSVQNASYPHPDSELQGRDLLYEVWVEFNG</sequence>
<dbReference type="Pfam" id="PF03544">
    <property type="entry name" value="TonB_C"/>
    <property type="match status" value="1"/>
</dbReference>
<keyword evidence="2 6" id="KW-0812">Transmembrane</keyword>
<dbReference type="Proteomes" id="UP000501648">
    <property type="component" value="Chromosome"/>
</dbReference>
<keyword evidence="3 6" id="KW-1133">Transmembrane helix</keyword>
<keyword evidence="4 6" id="KW-0472">Membrane</keyword>
<evidence type="ECO:0000313" key="8">
    <source>
        <dbReference type="EMBL" id="QJP99693.1"/>
    </source>
</evidence>
<comment type="subcellular location">
    <subcellularLocation>
        <location evidence="1">Membrane</location>
        <topology evidence="1">Single-pass membrane protein</topology>
    </subcellularLocation>
</comment>
<evidence type="ECO:0000256" key="6">
    <source>
        <dbReference type="SAM" id="Phobius"/>
    </source>
</evidence>
<feature type="domain" description="TonB C-terminal" evidence="7">
    <location>
        <begin position="144"/>
        <end position="232"/>
    </location>
</feature>
<dbReference type="SUPFAM" id="SSF74653">
    <property type="entry name" value="TolA/TonB C-terminal domain"/>
    <property type="match status" value="1"/>
</dbReference>
<evidence type="ECO:0000259" key="7">
    <source>
        <dbReference type="PROSITE" id="PS52015"/>
    </source>
</evidence>
<dbReference type="GO" id="GO:0055085">
    <property type="term" value="P:transmembrane transport"/>
    <property type="evidence" value="ECO:0007669"/>
    <property type="project" value="InterPro"/>
</dbReference>
<organism evidence="8 9">
    <name type="scientific">Herbaspirillum rubrisubalbicans Os34</name>
    <dbReference type="NCBI Taxonomy" id="1235827"/>
    <lineage>
        <taxon>Bacteria</taxon>
        <taxon>Pseudomonadati</taxon>
        <taxon>Pseudomonadota</taxon>
        <taxon>Betaproteobacteria</taxon>
        <taxon>Burkholderiales</taxon>
        <taxon>Oxalobacteraceae</taxon>
        <taxon>Herbaspirillum</taxon>
    </lineage>
</organism>
<evidence type="ECO:0000256" key="5">
    <source>
        <dbReference type="SAM" id="MobiDB-lite"/>
    </source>
</evidence>
<dbReference type="PROSITE" id="PS52015">
    <property type="entry name" value="TONB_CTD"/>
    <property type="match status" value="1"/>
</dbReference>
<dbReference type="AlphaFoldDB" id="A0A6M3ZM44"/>
<evidence type="ECO:0000313" key="9">
    <source>
        <dbReference type="Proteomes" id="UP000501648"/>
    </source>
</evidence>
<feature type="region of interest" description="Disordered" evidence="5">
    <location>
        <begin position="65"/>
        <end position="133"/>
    </location>
</feature>
<accession>A0A6M3ZM44</accession>
<reference evidence="8 9" key="1">
    <citation type="journal article" date="2012" name="J. Bacteriol.">
        <title>Genome sequence of the pathogenic Herbaspirillum seropedicae strain Os34, isolated from rice roots.</title>
        <authorList>
            <person name="Ye W."/>
            <person name="Ye S."/>
            <person name="Liu J."/>
            <person name="Chang S."/>
            <person name="Chen M."/>
            <person name="Zhu B."/>
            <person name="Guo L."/>
            <person name="An Q."/>
        </authorList>
    </citation>
    <scope>NUCLEOTIDE SEQUENCE [LARGE SCALE GENOMIC DNA]</scope>
    <source>
        <strain evidence="8 9">Os34</strain>
    </source>
</reference>
<evidence type="ECO:0000256" key="3">
    <source>
        <dbReference type="ARBA" id="ARBA00022989"/>
    </source>
</evidence>
<dbReference type="InterPro" id="IPR006260">
    <property type="entry name" value="TonB/TolA_C"/>
</dbReference>
<dbReference type="EMBL" id="CP008956">
    <property type="protein sequence ID" value="QJP99693.1"/>
    <property type="molecule type" value="Genomic_DNA"/>
</dbReference>
<dbReference type="GO" id="GO:0016020">
    <property type="term" value="C:membrane"/>
    <property type="evidence" value="ECO:0007669"/>
    <property type="project" value="UniProtKB-SubCell"/>
</dbReference>
<feature type="compositionally biased region" description="Pro residues" evidence="5">
    <location>
        <begin position="87"/>
        <end position="100"/>
    </location>
</feature>
<dbReference type="Gene3D" id="3.30.1150.10">
    <property type="match status" value="1"/>
</dbReference>
<evidence type="ECO:0000256" key="2">
    <source>
        <dbReference type="ARBA" id="ARBA00022692"/>
    </source>
</evidence>
<name>A0A6M3ZM44_9BURK</name>
<feature type="compositionally biased region" description="Pro residues" evidence="5">
    <location>
        <begin position="119"/>
        <end position="132"/>
    </location>
</feature>
<gene>
    <name evidence="8" type="ORF">C798_05475</name>
</gene>